<accession>A0A9J5WMJ6</accession>
<dbReference type="AlphaFoldDB" id="A0A9J5WMJ6"/>
<evidence type="ECO:0000256" key="1">
    <source>
        <dbReference type="SAM" id="MobiDB-lite"/>
    </source>
</evidence>
<dbReference type="EMBL" id="JACXVP010000011">
    <property type="protein sequence ID" value="KAG5577163.1"/>
    <property type="molecule type" value="Genomic_DNA"/>
</dbReference>
<reference evidence="2 3" key="1">
    <citation type="submission" date="2020-09" db="EMBL/GenBank/DDBJ databases">
        <title>De no assembly of potato wild relative species, Solanum commersonii.</title>
        <authorList>
            <person name="Cho K."/>
        </authorList>
    </citation>
    <scope>NUCLEOTIDE SEQUENCE [LARGE SCALE GENOMIC DNA]</scope>
    <source>
        <strain evidence="2">LZ3.2</strain>
        <tissue evidence="2">Leaf</tissue>
    </source>
</reference>
<dbReference type="Proteomes" id="UP000824120">
    <property type="component" value="Chromosome 11"/>
</dbReference>
<feature type="compositionally biased region" description="Acidic residues" evidence="1">
    <location>
        <begin position="288"/>
        <end position="298"/>
    </location>
</feature>
<proteinExistence type="predicted"/>
<gene>
    <name evidence="2" type="ORF">H5410_057297</name>
</gene>
<organism evidence="2 3">
    <name type="scientific">Solanum commersonii</name>
    <name type="common">Commerson's wild potato</name>
    <name type="synonym">Commerson's nightshade</name>
    <dbReference type="NCBI Taxonomy" id="4109"/>
    <lineage>
        <taxon>Eukaryota</taxon>
        <taxon>Viridiplantae</taxon>
        <taxon>Streptophyta</taxon>
        <taxon>Embryophyta</taxon>
        <taxon>Tracheophyta</taxon>
        <taxon>Spermatophyta</taxon>
        <taxon>Magnoliopsida</taxon>
        <taxon>eudicotyledons</taxon>
        <taxon>Gunneridae</taxon>
        <taxon>Pentapetalae</taxon>
        <taxon>asterids</taxon>
        <taxon>lamiids</taxon>
        <taxon>Solanales</taxon>
        <taxon>Solanaceae</taxon>
        <taxon>Solanoideae</taxon>
        <taxon>Solaneae</taxon>
        <taxon>Solanum</taxon>
    </lineage>
</organism>
<comment type="caution">
    <text evidence="2">The sequence shown here is derived from an EMBL/GenBank/DDBJ whole genome shotgun (WGS) entry which is preliminary data.</text>
</comment>
<protein>
    <submittedName>
        <fullName evidence="2">Uncharacterized protein</fullName>
    </submittedName>
</protein>
<name>A0A9J5WMJ6_SOLCO</name>
<sequence length="298" mass="33928">MLAPRSGARVNYWPFLELNFQWTPCPLCVAPPGWNWLFLGMLVIMASSRRPGKKVATSRQKKRTQSGNVPLAPPVRKGQTRRTKEGKAWYKKHTEATYFSDVCIDRDRLSREFPHILRRIRELGMEFIFADPKECNLHMVWEFYANWEPEARSHYVTVRGRNVPITPTDALMTGIELNIGAIMKSFMRKSRVHKGHMYAFGGLITKLCRVAGVPEENVDYLAPLYLAPLGEVEKHYPLNGHARGLLGIGPKFREPIENDISTNEENMRTSLDMGSDSKEEIDPAHADEEVDGGDAMED</sequence>
<keyword evidence="3" id="KW-1185">Reference proteome</keyword>
<evidence type="ECO:0000313" key="3">
    <source>
        <dbReference type="Proteomes" id="UP000824120"/>
    </source>
</evidence>
<evidence type="ECO:0000313" key="2">
    <source>
        <dbReference type="EMBL" id="KAG5577163.1"/>
    </source>
</evidence>
<feature type="region of interest" description="Disordered" evidence="1">
    <location>
        <begin position="53"/>
        <end position="85"/>
    </location>
</feature>
<feature type="region of interest" description="Disordered" evidence="1">
    <location>
        <begin position="259"/>
        <end position="298"/>
    </location>
</feature>
<dbReference type="OrthoDB" id="1552040at2759"/>
<feature type="compositionally biased region" description="Basic and acidic residues" evidence="1">
    <location>
        <begin position="275"/>
        <end position="287"/>
    </location>
</feature>